<comment type="similarity">
    <text evidence="2">Belongs to the ABC-4 integral membrane protein family. LolC/E subfamily.</text>
</comment>
<evidence type="ECO:0000256" key="6">
    <source>
        <dbReference type="ARBA" id="ARBA00023136"/>
    </source>
</evidence>
<reference evidence="10 11" key="1">
    <citation type="submission" date="2023-04" db="EMBL/GenBank/DDBJ databases">
        <title>Tenacibaculum tangerinum sp. nov., isolated from sea tidal flat of South Korea.</title>
        <authorList>
            <person name="Lee S.H."/>
            <person name="Kim J.-J."/>
        </authorList>
    </citation>
    <scope>NUCLEOTIDE SEQUENCE [LARGE SCALE GENOMIC DNA]</scope>
    <source>
        <strain evidence="10 11">GRR-S3-23</strain>
    </source>
</reference>
<dbReference type="PANTHER" id="PTHR30489:SF0">
    <property type="entry name" value="LIPOPROTEIN-RELEASING SYSTEM TRANSMEMBRANE PROTEIN LOLE"/>
    <property type="match status" value="1"/>
</dbReference>
<dbReference type="InterPro" id="IPR003838">
    <property type="entry name" value="ABC3_permease_C"/>
</dbReference>
<feature type="transmembrane region" description="Helical" evidence="7">
    <location>
        <begin position="321"/>
        <end position="346"/>
    </location>
</feature>
<name>A0ABY8KZ74_9FLAO</name>
<feature type="transmembrane region" description="Helical" evidence="7">
    <location>
        <begin position="21"/>
        <end position="46"/>
    </location>
</feature>
<feature type="transmembrane region" description="Helical" evidence="7">
    <location>
        <begin position="273"/>
        <end position="300"/>
    </location>
</feature>
<evidence type="ECO:0000256" key="1">
    <source>
        <dbReference type="ARBA" id="ARBA00004651"/>
    </source>
</evidence>
<evidence type="ECO:0000313" key="10">
    <source>
        <dbReference type="EMBL" id="WGH74329.1"/>
    </source>
</evidence>
<gene>
    <name evidence="10" type="ORF">P8625_09390</name>
</gene>
<feature type="domain" description="ABC3 transporter permease C-terminal" evidence="8">
    <location>
        <begin position="277"/>
        <end position="395"/>
    </location>
</feature>
<keyword evidence="6 7" id="KW-0472">Membrane</keyword>
<sequence length="400" mass="44772">MNFSLYIAKRYLFSKTSTNAINIITAIAVFGVVVGTMALFVVLSGFSGLQTFSDTLLNASDPDIKITASKGKTFQYSQKIASVLQQNKTIEAASKVVEERVFLKYKNKEHIAQIKGVDANYAKIISTDSLLTVGTWIDETYQNTAVVGYGLSYKLSLGIFNFGEALQILVPKPGKGFINASNAFRSVSTQIVGVYTGSEEFQNKYVFTEIYLAQELLGYEKNQITGVELRLKNDANIDEFQEDLQNILGDELKVQTRAQLNAMYYKVINTENFISYLIFTLIVAIALFNVIGSIIMMIIDKRQNLKTLFNLGSSIQDIKKIFVLQGFLLTIVGMCIGLVLGIVLVLVQQRFELLMITQNLAYPVEFRWMNLWIVLLTISILGYIASKIASSRISKSFIER</sequence>
<keyword evidence="5 7" id="KW-1133">Transmembrane helix</keyword>
<dbReference type="Proteomes" id="UP001232001">
    <property type="component" value="Chromosome"/>
</dbReference>
<evidence type="ECO:0000259" key="8">
    <source>
        <dbReference type="Pfam" id="PF02687"/>
    </source>
</evidence>
<dbReference type="PANTHER" id="PTHR30489">
    <property type="entry name" value="LIPOPROTEIN-RELEASING SYSTEM TRANSMEMBRANE PROTEIN LOLE"/>
    <property type="match status" value="1"/>
</dbReference>
<protein>
    <submittedName>
        <fullName evidence="10">ABC transporter permease</fullName>
    </submittedName>
</protein>
<evidence type="ECO:0000259" key="9">
    <source>
        <dbReference type="Pfam" id="PF12704"/>
    </source>
</evidence>
<evidence type="ECO:0000256" key="3">
    <source>
        <dbReference type="ARBA" id="ARBA00022475"/>
    </source>
</evidence>
<proteinExistence type="inferred from homology"/>
<dbReference type="Pfam" id="PF12704">
    <property type="entry name" value="MacB_PCD"/>
    <property type="match status" value="1"/>
</dbReference>
<dbReference type="InterPro" id="IPR025857">
    <property type="entry name" value="MacB_PCD"/>
</dbReference>
<evidence type="ECO:0000256" key="4">
    <source>
        <dbReference type="ARBA" id="ARBA00022692"/>
    </source>
</evidence>
<comment type="subcellular location">
    <subcellularLocation>
        <location evidence="1">Cell membrane</location>
        <topology evidence="1">Multi-pass membrane protein</topology>
    </subcellularLocation>
</comment>
<organism evidence="10 11">
    <name type="scientific">Tenacibaculum tangerinum</name>
    <dbReference type="NCBI Taxonomy" id="3038772"/>
    <lineage>
        <taxon>Bacteria</taxon>
        <taxon>Pseudomonadati</taxon>
        <taxon>Bacteroidota</taxon>
        <taxon>Flavobacteriia</taxon>
        <taxon>Flavobacteriales</taxon>
        <taxon>Flavobacteriaceae</taxon>
        <taxon>Tenacibaculum</taxon>
    </lineage>
</organism>
<accession>A0ABY8KZ74</accession>
<dbReference type="Pfam" id="PF02687">
    <property type="entry name" value="FtsX"/>
    <property type="match status" value="1"/>
</dbReference>
<evidence type="ECO:0000256" key="2">
    <source>
        <dbReference type="ARBA" id="ARBA00005236"/>
    </source>
</evidence>
<dbReference type="InterPro" id="IPR051447">
    <property type="entry name" value="Lipoprotein-release_system"/>
</dbReference>
<evidence type="ECO:0000313" key="11">
    <source>
        <dbReference type="Proteomes" id="UP001232001"/>
    </source>
</evidence>
<feature type="transmembrane region" description="Helical" evidence="7">
    <location>
        <begin position="366"/>
        <end position="385"/>
    </location>
</feature>
<dbReference type="RefSeq" id="WP_279650211.1">
    <property type="nucleotide sequence ID" value="NZ_CP122539.1"/>
</dbReference>
<evidence type="ECO:0000256" key="5">
    <source>
        <dbReference type="ARBA" id="ARBA00022989"/>
    </source>
</evidence>
<keyword evidence="11" id="KW-1185">Reference proteome</keyword>
<evidence type="ECO:0000256" key="7">
    <source>
        <dbReference type="SAM" id="Phobius"/>
    </source>
</evidence>
<feature type="domain" description="MacB-like periplasmic core" evidence="9">
    <location>
        <begin position="25"/>
        <end position="246"/>
    </location>
</feature>
<keyword evidence="3" id="KW-1003">Cell membrane</keyword>
<keyword evidence="4 7" id="KW-0812">Transmembrane</keyword>
<dbReference type="EMBL" id="CP122539">
    <property type="protein sequence ID" value="WGH74329.1"/>
    <property type="molecule type" value="Genomic_DNA"/>
</dbReference>